<dbReference type="SUPFAM" id="SSF103506">
    <property type="entry name" value="Mitochondrial carrier"/>
    <property type="match status" value="1"/>
</dbReference>
<sequence>MDNGYYFPPIGVFVAFEAIIMSITHRDSASILILSPDDTQPRTLIYCQSSSTSTTPAPAINGGRNASATSQPSSTTRTEPAPVLEGDGAGTISSTPSAILEAADGRELPPAIHAVGGSVGSALAILLFYPLERVRVELGTTARAGHVECRPERTDDNASNVMRSSFRTTVTESGLLDIRVTDVVTDTTQAHSRVEVIPYETNHATPDSSTGSFELVPSVKSSDAASLGTLSYDGVGCDNEEIPSGNSRGHAQLFDSSNFNSLSNVVCTGATSHDSDTEPLRSAEEPDFIPVQPRETIAQCLLRLHAEKSLYRGASHTVTTMMISNAVYFYSLQVIRRRLSSLRQNHGNQRLNFRGPISYFLHRISNTSSMVNSLIASTLSGCINVVLTNPLWVASLRAMEVDETQRQENLWKVMYKIAKNEGVSQLWNGTRTSLLLVSNPIVQHFAYEQLRVRLLKRCENRYFSGRYGSSTESRYGGGGNSVSLKAASLTPLEAFVCGALAKTLATVLTYPLQLAQTLLRLQTRAVEASSSPVATKADYHEGTYDCLCKQFSSGGIRALFHGMNAKMLQTVLTAAFTFMTYEQTLIIVSRIYDALVVGEARHSN</sequence>
<evidence type="ECO:0000256" key="6">
    <source>
        <dbReference type="ARBA" id="ARBA00022989"/>
    </source>
</evidence>
<evidence type="ECO:0000313" key="11">
    <source>
        <dbReference type="EMBL" id="KAL3816515.1"/>
    </source>
</evidence>
<feature type="repeat" description="Solcar" evidence="9">
    <location>
        <begin position="489"/>
        <end position="587"/>
    </location>
</feature>
<evidence type="ECO:0000256" key="8">
    <source>
        <dbReference type="ARBA" id="ARBA00023140"/>
    </source>
</evidence>
<feature type="region of interest" description="Disordered" evidence="10">
    <location>
        <begin position="49"/>
        <end position="90"/>
    </location>
</feature>
<keyword evidence="7 9" id="KW-0472">Membrane</keyword>
<dbReference type="GO" id="GO:0005778">
    <property type="term" value="C:peroxisomal membrane"/>
    <property type="evidence" value="ECO:0007669"/>
    <property type="project" value="UniProtKB-SubCell"/>
</dbReference>
<feature type="repeat" description="Solcar" evidence="9">
    <location>
        <begin position="368"/>
        <end position="453"/>
    </location>
</feature>
<reference evidence="11 12" key="1">
    <citation type="submission" date="2024-10" db="EMBL/GenBank/DDBJ databases">
        <title>Updated reference genomes for cyclostephanoid diatoms.</title>
        <authorList>
            <person name="Roberts W.R."/>
            <person name="Alverson A.J."/>
        </authorList>
    </citation>
    <scope>NUCLEOTIDE SEQUENCE [LARGE SCALE GENOMIC DNA]</scope>
    <source>
        <strain evidence="11 12">AJA228-03</strain>
    </source>
</reference>
<protein>
    <recommendedName>
        <fullName evidence="13">Mitochondrial carrier protein</fullName>
    </recommendedName>
</protein>
<evidence type="ECO:0000256" key="10">
    <source>
        <dbReference type="SAM" id="MobiDB-lite"/>
    </source>
</evidence>
<keyword evidence="8" id="KW-0576">Peroxisome</keyword>
<keyword evidence="5" id="KW-0677">Repeat</keyword>
<evidence type="ECO:0000256" key="3">
    <source>
        <dbReference type="ARBA" id="ARBA00022448"/>
    </source>
</evidence>
<gene>
    <name evidence="11" type="ORF">ACHAXA_001908</name>
</gene>
<dbReference type="AlphaFoldDB" id="A0ABD3RWB4"/>
<dbReference type="EMBL" id="JALLPB020000144">
    <property type="protein sequence ID" value="KAL3816515.1"/>
    <property type="molecule type" value="Genomic_DNA"/>
</dbReference>
<evidence type="ECO:0000256" key="9">
    <source>
        <dbReference type="PROSITE-ProRule" id="PRU00282"/>
    </source>
</evidence>
<dbReference type="Proteomes" id="UP001530377">
    <property type="component" value="Unassembled WGS sequence"/>
</dbReference>
<keyword evidence="3" id="KW-0813">Transport</keyword>
<evidence type="ECO:0008006" key="13">
    <source>
        <dbReference type="Google" id="ProtNLM"/>
    </source>
</evidence>
<organism evidence="11 12">
    <name type="scientific">Cyclostephanos tholiformis</name>
    <dbReference type="NCBI Taxonomy" id="382380"/>
    <lineage>
        <taxon>Eukaryota</taxon>
        <taxon>Sar</taxon>
        <taxon>Stramenopiles</taxon>
        <taxon>Ochrophyta</taxon>
        <taxon>Bacillariophyta</taxon>
        <taxon>Coscinodiscophyceae</taxon>
        <taxon>Thalassiosirophycidae</taxon>
        <taxon>Stephanodiscales</taxon>
        <taxon>Stephanodiscaceae</taxon>
        <taxon>Cyclostephanos</taxon>
    </lineage>
</organism>
<comment type="similarity">
    <text evidence="2">Belongs to the mitochondrial carrier (TC 2.A.29) family.</text>
</comment>
<evidence type="ECO:0000256" key="5">
    <source>
        <dbReference type="ARBA" id="ARBA00022737"/>
    </source>
</evidence>
<accession>A0ABD3RWB4</accession>
<dbReference type="InterPro" id="IPR052217">
    <property type="entry name" value="Mito/Peroxisomal_Carrier"/>
</dbReference>
<dbReference type="PANTHER" id="PTHR45939:SF5">
    <property type="entry name" value="PEROXISOMAL MEMBRANE PROTEIN PMP34"/>
    <property type="match status" value="1"/>
</dbReference>
<name>A0ABD3RWB4_9STRA</name>
<evidence type="ECO:0000313" key="12">
    <source>
        <dbReference type="Proteomes" id="UP001530377"/>
    </source>
</evidence>
<dbReference type="InterPro" id="IPR018108">
    <property type="entry name" value="MCP_transmembrane"/>
</dbReference>
<comment type="subcellular location">
    <subcellularLocation>
        <location evidence="1">Peroxisome membrane</location>
        <topology evidence="1">Multi-pass membrane protein</topology>
    </subcellularLocation>
</comment>
<dbReference type="PANTHER" id="PTHR45939">
    <property type="entry name" value="PEROXISOMAL MEMBRANE PROTEIN PMP34-RELATED"/>
    <property type="match status" value="1"/>
</dbReference>
<keyword evidence="12" id="KW-1185">Reference proteome</keyword>
<proteinExistence type="inferred from homology"/>
<dbReference type="Gene3D" id="1.50.40.10">
    <property type="entry name" value="Mitochondrial carrier domain"/>
    <property type="match status" value="1"/>
</dbReference>
<dbReference type="PROSITE" id="PS50920">
    <property type="entry name" value="SOLCAR"/>
    <property type="match status" value="2"/>
</dbReference>
<evidence type="ECO:0000256" key="4">
    <source>
        <dbReference type="ARBA" id="ARBA00022692"/>
    </source>
</evidence>
<evidence type="ECO:0000256" key="1">
    <source>
        <dbReference type="ARBA" id="ARBA00004585"/>
    </source>
</evidence>
<dbReference type="Pfam" id="PF00153">
    <property type="entry name" value="Mito_carr"/>
    <property type="match status" value="2"/>
</dbReference>
<dbReference type="InterPro" id="IPR023395">
    <property type="entry name" value="MCP_dom_sf"/>
</dbReference>
<feature type="compositionally biased region" description="Polar residues" evidence="10">
    <location>
        <begin position="64"/>
        <end position="78"/>
    </location>
</feature>
<comment type="caution">
    <text evidence="11">The sequence shown here is derived from an EMBL/GenBank/DDBJ whole genome shotgun (WGS) entry which is preliminary data.</text>
</comment>
<keyword evidence="6" id="KW-1133">Transmembrane helix</keyword>
<keyword evidence="4 9" id="KW-0812">Transmembrane</keyword>
<evidence type="ECO:0000256" key="7">
    <source>
        <dbReference type="ARBA" id="ARBA00023136"/>
    </source>
</evidence>
<evidence type="ECO:0000256" key="2">
    <source>
        <dbReference type="ARBA" id="ARBA00006375"/>
    </source>
</evidence>